<sequence>MAKFDSLHVFTTGGLRLNLFPVVRVTSQENAVSLCTGTGVGLEVESICAGEDNLKQYGKQGVAPPWVSALVLPREVSRQKVASCPDCAVLDSKDVQNMSDLLRARLRQKPFDLLSCSEEGIVSFRTSFVPRFALEAGGAHDGQLPRVFGDLLGVQVSMSCCLHEGADLDDEARGKCAMYLIAYVQPEYWEERGKKPGIFKVTLTYDGRKIGADFDGTDAERGLMVKTLAEDGMLPEWNLAYPDMEVKPFDMVIAVNEEAGAVKDFQSKTAAPGESFTLTMQRPDQYEISMSRTKSLGIKLSYKKSSQGIVIGEILPDGAFEQWNYDNPALQVTAGDRIVAVGGDKLLAEDMTKRPLSCAENAEAATNNNVTKPLQCSGWDNPAGSNSLYYHSARQEDMTGERKEDSYAERWQNSKKACLAVSRTPVDATAFVVAVVDDAHSLIKAVQTAKTHVVFPVFPFGRSQIKGSEGRGVKGEALEHPTFCAGGAWTSTRLWLGLVRPLPGEAEAPPTEVRSEKALVEASRCFEAAKAKLEVAIAKVLADAGREGREGRQVERQVAPLGWVEQALQDVVQESDPHKRRRGLAAGWVAETFAKLVGSTPGTPRGTCRVNALLQAPPTAWEHPQGKAGGWVDEAFAALTDDCCHLKELPSRSLCEGRVGTALQRLKSLGGWAWVAFA</sequence>
<reference evidence="2" key="1">
    <citation type="submission" date="2021-02" db="EMBL/GenBank/DDBJ databases">
        <authorList>
            <person name="Dougan E. K."/>
            <person name="Rhodes N."/>
            <person name="Thang M."/>
            <person name="Chan C."/>
        </authorList>
    </citation>
    <scope>NUCLEOTIDE SEQUENCE</scope>
</reference>
<evidence type="ECO:0000313" key="2">
    <source>
        <dbReference type="EMBL" id="CAE7309173.1"/>
    </source>
</evidence>
<organism evidence="2 3">
    <name type="scientific">Symbiodinium natans</name>
    <dbReference type="NCBI Taxonomy" id="878477"/>
    <lineage>
        <taxon>Eukaryota</taxon>
        <taxon>Sar</taxon>
        <taxon>Alveolata</taxon>
        <taxon>Dinophyceae</taxon>
        <taxon>Suessiales</taxon>
        <taxon>Symbiodiniaceae</taxon>
        <taxon>Symbiodinium</taxon>
    </lineage>
</organism>
<comment type="caution">
    <text evidence="2">The sequence shown here is derived from an EMBL/GenBank/DDBJ whole genome shotgun (WGS) entry which is preliminary data.</text>
</comment>
<dbReference type="EMBL" id="CAJNDS010002078">
    <property type="protein sequence ID" value="CAE7309173.1"/>
    <property type="molecule type" value="Genomic_DNA"/>
</dbReference>
<dbReference type="Proteomes" id="UP000604046">
    <property type="component" value="Unassembled WGS sequence"/>
</dbReference>
<name>A0A812NQE9_9DINO</name>
<dbReference type="Gene3D" id="2.30.42.10">
    <property type="match status" value="1"/>
</dbReference>
<dbReference type="PROSITE" id="PS50106">
    <property type="entry name" value="PDZ"/>
    <property type="match status" value="1"/>
</dbReference>
<feature type="domain" description="PDZ" evidence="1">
    <location>
        <begin position="277"/>
        <end position="352"/>
    </location>
</feature>
<keyword evidence="3" id="KW-1185">Reference proteome</keyword>
<dbReference type="InterPro" id="IPR001478">
    <property type="entry name" value="PDZ"/>
</dbReference>
<proteinExistence type="predicted"/>
<dbReference type="AlphaFoldDB" id="A0A812NQE9"/>
<dbReference type="InterPro" id="IPR036034">
    <property type="entry name" value="PDZ_sf"/>
</dbReference>
<evidence type="ECO:0000313" key="3">
    <source>
        <dbReference type="Proteomes" id="UP000604046"/>
    </source>
</evidence>
<accession>A0A812NQE9</accession>
<gene>
    <name evidence="2" type="primary">ML5</name>
    <name evidence="2" type="ORF">SNAT2548_LOCUS16239</name>
</gene>
<dbReference type="OrthoDB" id="417481at2759"/>
<evidence type="ECO:0000259" key="1">
    <source>
        <dbReference type="PROSITE" id="PS50106"/>
    </source>
</evidence>
<protein>
    <submittedName>
        <fullName evidence="2">ML5 protein</fullName>
    </submittedName>
</protein>